<comment type="caution">
    <text evidence="2">The sequence shown here is derived from an EMBL/GenBank/DDBJ whole genome shotgun (WGS) entry which is preliminary data.</text>
</comment>
<reference evidence="2 3" key="1">
    <citation type="submission" date="2024-05" db="EMBL/GenBank/DDBJ databases">
        <title>Genome sequencing of Marine Estuary Bacteria, Shewanella vesiculosa and S. baltica, and Pseudomonas syringae.</title>
        <authorList>
            <person name="Gurung A."/>
            <person name="Maclea K.S."/>
        </authorList>
    </citation>
    <scope>NUCLEOTIDE SEQUENCE [LARGE SCALE GENOMIC DNA]</scope>
    <source>
        <strain evidence="2 3">1A</strain>
    </source>
</reference>
<proteinExistence type="predicted"/>
<dbReference type="InterPro" id="IPR055705">
    <property type="entry name" value="DUF7281"/>
</dbReference>
<name>A0ABV0FNU6_9GAMM</name>
<protein>
    <recommendedName>
        <fullName evidence="1">DUF7281 domain-containing protein</fullName>
    </recommendedName>
</protein>
<dbReference type="InterPro" id="IPR036078">
    <property type="entry name" value="Spo11/TopoVI_A_sf"/>
</dbReference>
<gene>
    <name evidence="2" type="ORF">ABHN84_04685</name>
</gene>
<sequence>MASISKHHLQMLARAAKQRLPRVPFNAGWQHVYRLWQIGETDGAQKQLYLSVNDHQLLRQMAQIDTGLDILALDFDVTRQQMSQQSANEKYANIAPEADYLLLKLAPPLCQGLLAEHDCALRLKVDRAVNLCEQLAINCIMVVENLDSFDNVFQYQFDQSMTKLMERCMVVYRGSHHYSPAGRKHFLGLIDPAKVQVIAFTDLDPAGLMIAHSLDHCQHLVVPQLALSAPATLLALPQINSATDFYKQQRQLAYINETIAAKNNPGEYLGLQPSPLVNRLMPSSSTSDVIDGSKGLAVDWDQLVAWVARYHVSIKQQHMLAKKLILSLLRF</sequence>
<dbReference type="RefSeq" id="WP_347689695.1">
    <property type="nucleotide sequence ID" value="NZ_JBDPZN010000001.1"/>
</dbReference>
<dbReference type="Proteomes" id="UP001477278">
    <property type="component" value="Unassembled WGS sequence"/>
</dbReference>
<evidence type="ECO:0000313" key="2">
    <source>
        <dbReference type="EMBL" id="MEO3681587.1"/>
    </source>
</evidence>
<feature type="domain" description="DUF7281" evidence="1">
    <location>
        <begin position="118"/>
        <end position="261"/>
    </location>
</feature>
<keyword evidence="3" id="KW-1185">Reference proteome</keyword>
<evidence type="ECO:0000259" key="1">
    <source>
        <dbReference type="Pfam" id="PF23947"/>
    </source>
</evidence>
<evidence type="ECO:0000313" key="3">
    <source>
        <dbReference type="Proteomes" id="UP001477278"/>
    </source>
</evidence>
<accession>A0ABV0FNU6</accession>
<dbReference type="EMBL" id="JBDPZN010000001">
    <property type="protein sequence ID" value="MEO3681587.1"/>
    <property type="molecule type" value="Genomic_DNA"/>
</dbReference>
<organism evidence="2 3">
    <name type="scientific">Shewanella vesiculosa</name>
    <dbReference type="NCBI Taxonomy" id="518738"/>
    <lineage>
        <taxon>Bacteria</taxon>
        <taxon>Pseudomonadati</taxon>
        <taxon>Pseudomonadota</taxon>
        <taxon>Gammaproteobacteria</taxon>
        <taxon>Alteromonadales</taxon>
        <taxon>Shewanellaceae</taxon>
        <taxon>Shewanella</taxon>
    </lineage>
</organism>
<dbReference type="Pfam" id="PF23947">
    <property type="entry name" value="DUF7281"/>
    <property type="match status" value="1"/>
</dbReference>
<dbReference type="SUPFAM" id="SSF56726">
    <property type="entry name" value="DNA topoisomerase IV, alpha subunit"/>
    <property type="match status" value="1"/>
</dbReference>